<dbReference type="STRING" id="1801726.A3H02_01145"/>
<gene>
    <name evidence="2" type="ORF">A3H02_01145</name>
</gene>
<dbReference type="Pfam" id="PF18895">
    <property type="entry name" value="T4SS_pilin"/>
    <property type="match status" value="1"/>
</dbReference>
<evidence type="ECO:0000313" key="3">
    <source>
        <dbReference type="Proteomes" id="UP000176787"/>
    </source>
</evidence>
<reference evidence="2 3" key="1">
    <citation type="journal article" date="2016" name="Nat. Commun.">
        <title>Thousands of microbial genomes shed light on interconnected biogeochemical processes in an aquifer system.</title>
        <authorList>
            <person name="Anantharaman K."/>
            <person name="Brown C.T."/>
            <person name="Hug L.A."/>
            <person name="Sharon I."/>
            <person name="Castelle C.J."/>
            <person name="Probst A.J."/>
            <person name="Thomas B.C."/>
            <person name="Singh A."/>
            <person name="Wilkins M.J."/>
            <person name="Karaoz U."/>
            <person name="Brodie E.L."/>
            <person name="Williams K.H."/>
            <person name="Hubbard S.S."/>
            <person name="Banfield J.F."/>
        </authorList>
    </citation>
    <scope>NUCLEOTIDE SEQUENCE [LARGE SCALE GENOMIC DNA]</scope>
</reference>
<dbReference type="InterPro" id="IPR043993">
    <property type="entry name" value="T4SS_pilin"/>
</dbReference>
<protein>
    <recommendedName>
        <fullName evidence="4">TrbC/VIRB2 family protein</fullName>
    </recommendedName>
</protein>
<dbReference type="EMBL" id="MHMS01000004">
    <property type="protein sequence ID" value="OGZ32654.1"/>
    <property type="molecule type" value="Genomic_DNA"/>
</dbReference>
<feature type="transmembrane region" description="Helical" evidence="1">
    <location>
        <begin position="7"/>
        <end position="29"/>
    </location>
</feature>
<keyword evidence="1" id="KW-1133">Transmembrane helix</keyword>
<dbReference type="AlphaFoldDB" id="A0A1G2F3I8"/>
<comment type="caution">
    <text evidence="2">The sequence shown here is derived from an EMBL/GenBank/DDBJ whole genome shotgun (WGS) entry which is preliminary data.</text>
</comment>
<proteinExistence type="predicted"/>
<evidence type="ECO:0000313" key="2">
    <source>
        <dbReference type="EMBL" id="OGZ32654.1"/>
    </source>
</evidence>
<evidence type="ECO:0008006" key="4">
    <source>
        <dbReference type="Google" id="ProtNLM"/>
    </source>
</evidence>
<evidence type="ECO:0000256" key="1">
    <source>
        <dbReference type="SAM" id="Phobius"/>
    </source>
</evidence>
<dbReference type="Proteomes" id="UP000176787">
    <property type="component" value="Unassembled WGS sequence"/>
</dbReference>
<sequence>MKSIPKILFFAIIISIIIITGGTVVDAAIGATELENPIEAKTFAKLVQGLADIIIKAGVPLVGIFIIYAGFMFVTAGGDEKKLETAKTTFYWTMIGAAVLLGSKVLATAIVDLVEKL</sequence>
<keyword evidence="1" id="KW-0812">Transmembrane</keyword>
<organism evidence="2 3">
    <name type="scientific">Candidatus Niyogibacteria bacterium RIFCSPLOWO2_12_FULL_41_13</name>
    <dbReference type="NCBI Taxonomy" id="1801726"/>
    <lineage>
        <taxon>Bacteria</taxon>
        <taxon>Candidatus Niyogiibacteriota</taxon>
    </lineage>
</organism>
<accession>A0A1G2F3I8</accession>
<feature type="transmembrane region" description="Helical" evidence="1">
    <location>
        <begin position="89"/>
        <end position="111"/>
    </location>
</feature>
<keyword evidence="1" id="KW-0472">Membrane</keyword>
<feature type="transmembrane region" description="Helical" evidence="1">
    <location>
        <begin position="53"/>
        <end position="77"/>
    </location>
</feature>
<name>A0A1G2F3I8_9BACT</name>